<dbReference type="PANTHER" id="PTHR30535:SF4">
    <property type="entry name" value="HEMIN-BINDING PERIPLASMIC PROTEIN HMUT"/>
    <property type="match status" value="1"/>
</dbReference>
<keyword evidence="1" id="KW-0732">Signal</keyword>
<feature type="chain" id="PRO_5046174042" evidence="1">
    <location>
        <begin position="26"/>
        <end position="289"/>
    </location>
</feature>
<evidence type="ECO:0000313" key="4">
    <source>
        <dbReference type="Proteomes" id="UP001623290"/>
    </source>
</evidence>
<gene>
    <name evidence="3" type="ORF">RPE78_16525</name>
</gene>
<dbReference type="InterPro" id="IPR050902">
    <property type="entry name" value="ABC_Transporter_SBP"/>
</dbReference>
<organism evidence="3 4">
    <name type="scientific">Thioclava litoralis</name>
    <dbReference type="NCBI Taxonomy" id="3076557"/>
    <lineage>
        <taxon>Bacteria</taxon>
        <taxon>Pseudomonadati</taxon>
        <taxon>Pseudomonadota</taxon>
        <taxon>Alphaproteobacteria</taxon>
        <taxon>Rhodobacterales</taxon>
        <taxon>Paracoccaceae</taxon>
        <taxon>Thioclava</taxon>
    </lineage>
</organism>
<reference evidence="3 4" key="1">
    <citation type="submission" date="2023-09" db="EMBL/GenBank/DDBJ databases">
        <title>Thioclava shenzhenensis sp. nov., a multidrug resistant bacteria-antagonizing species isolated from coastal seawater.</title>
        <authorList>
            <person name="Long M."/>
        </authorList>
    </citation>
    <scope>NUCLEOTIDE SEQUENCE [LARGE SCALE GENOMIC DNA]</scope>
    <source>
        <strain evidence="3 4">FTW29</strain>
        <plasmid evidence="3 4">unnamed2</plasmid>
    </source>
</reference>
<dbReference type="RefSeq" id="WP_330629575.1">
    <property type="nucleotide sequence ID" value="NZ_CP135445.1"/>
</dbReference>
<protein>
    <submittedName>
        <fullName evidence="3">ABC transporter substrate-binding protein</fullName>
    </submittedName>
</protein>
<geneLocation type="plasmid" evidence="3 4">
    <name>unnamed2</name>
</geneLocation>
<dbReference type="PANTHER" id="PTHR30535">
    <property type="entry name" value="VITAMIN B12-BINDING PROTEIN"/>
    <property type="match status" value="1"/>
</dbReference>
<evidence type="ECO:0000259" key="2">
    <source>
        <dbReference type="PROSITE" id="PS50983"/>
    </source>
</evidence>
<proteinExistence type="predicted"/>
<keyword evidence="4" id="KW-1185">Reference proteome</keyword>
<dbReference type="SUPFAM" id="SSF53807">
    <property type="entry name" value="Helical backbone' metal receptor"/>
    <property type="match status" value="1"/>
</dbReference>
<dbReference type="Proteomes" id="UP001623290">
    <property type="component" value="Plasmid unnamed2"/>
</dbReference>
<evidence type="ECO:0000313" key="3">
    <source>
        <dbReference type="EMBL" id="WRY35826.1"/>
    </source>
</evidence>
<feature type="domain" description="Fe/B12 periplasmic-binding" evidence="2">
    <location>
        <begin position="30"/>
        <end position="289"/>
    </location>
</feature>
<dbReference type="InterPro" id="IPR002491">
    <property type="entry name" value="ABC_transptr_periplasmic_BD"/>
</dbReference>
<dbReference type="PROSITE" id="PS50983">
    <property type="entry name" value="FE_B12_PBP"/>
    <property type="match status" value="1"/>
</dbReference>
<feature type="signal peptide" evidence="1">
    <location>
        <begin position="1"/>
        <end position="25"/>
    </location>
</feature>
<name>A0ABZ1E475_9RHOB</name>
<dbReference type="EMBL" id="CP135445">
    <property type="protein sequence ID" value="WRY35826.1"/>
    <property type="molecule type" value="Genomic_DNA"/>
</dbReference>
<accession>A0ABZ1E475</accession>
<dbReference type="Gene3D" id="3.40.50.1980">
    <property type="entry name" value="Nitrogenase molybdenum iron protein domain"/>
    <property type="match status" value="2"/>
</dbReference>
<keyword evidence="3" id="KW-0614">Plasmid</keyword>
<evidence type="ECO:0000256" key="1">
    <source>
        <dbReference type="SAM" id="SignalP"/>
    </source>
</evidence>
<dbReference type="Pfam" id="PF01497">
    <property type="entry name" value="Peripla_BP_2"/>
    <property type="match status" value="1"/>
</dbReference>
<sequence>MSRKLRAAVLALVSVALVCVGAAQAQEPARILPVGDAATEFVFALGAGDQVVARDSTSRFPPEVLSLPDIGYMRQLSPEGVLSVTPDLILLQAGAGPPETLQQLRATGLPLVTLEGGFDPAQVLDNIRLIGAALGRAPQADALARSQQAAFAQLGDMVAQGPHPRVMFVLSDQAGRLNVAGAGTGADGILRLAGAENVMADAYTGYRLVSDEAILQAAPDIVVMLDHTGRPEMDAAAADLWRNAALAGTPAGQRQALVRVAPAALAFGPRTAEMAAHLRQDLLAAAAPQ</sequence>